<dbReference type="AlphaFoldDB" id="A0A4R4Z341"/>
<evidence type="ECO:0000313" key="2">
    <source>
        <dbReference type="Proteomes" id="UP000295302"/>
    </source>
</evidence>
<dbReference type="Proteomes" id="UP000295302">
    <property type="component" value="Unassembled WGS sequence"/>
</dbReference>
<sequence>MLELSRNAWLAEIDAFADRRRLEKRKHRRSPMALEVRYLHGWRWPGPEGHRVMVREIGVLWAQHVPVPFPDVPSSERDDLVELNAALADCVSAYLRNNGTAGSGHKATLLRCLRKLRRHLERHLGYPSPFHDAYDYHRRLLKVTELLVNDAFPFTADTQDKG</sequence>
<comment type="caution">
    <text evidence="1">The sequence shown here is derived from an EMBL/GenBank/DDBJ whole genome shotgun (WGS) entry which is preliminary data.</text>
</comment>
<evidence type="ECO:0000313" key="1">
    <source>
        <dbReference type="EMBL" id="TDD52353.1"/>
    </source>
</evidence>
<protein>
    <submittedName>
        <fullName evidence="1">Uncharacterized protein</fullName>
    </submittedName>
</protein>
<dbReference type="RefSeq" id="WP_132610659.1">
    <property type="nucleotide sequence ID" value="NZ_SMKQ01000017.1"/>
</dbReference>
<dbReference type="EMBL" id="SMKQ01000017">
    <property type="protein sequence ID" value="TDD52353.1"/>
    <property type="molecule type" value="Genomic_DNA"/>
</dbReference>
<gene>
    <name evidence="1" type="ORF">E1286_09095</name>
</gene>
<dbReference type="OrthoDB" id="8593648at2"/>
<reference evidence="1 2" key="1">
    <citation type="submission" date="2019-03" db="EMBL/GenBank/DDBJ databases">
        <title>Draft genome sequences of novel Actinobacteria.</title>
        <authorList>
            <person name="Sahin N."/>
            <person name="Ay H."/>
            <person name="Saygin H."/>
        </authorList>
    </citation>
    <scope>NUCLEOTIDE SEQUENCE [LARGE SCALE GENOMIC DNA]</scope>
    <source>
        <strain evidence="1 2">CH32</strain>
    </source>
</reference>
<proteinExistence type="predicted"/>
<name>A0A4R4Z341_9ACTN</name>
<accession>A0A4R4Z341</accession>
<keyword evidence="2" id="KW-1185">Reference proteome</keyword>
<organism evidence="1 2">
    <name type="scientific">Nonomuraea terrae</name>
    <dbReference type="NCBI Taxonomy" id="2530383"/>
    <lineage>
        <taxon>Bacteria</taxon>
        <taxon>Bacillati</taxon>
        <taxon>Actinomycetota</taxon>
        <taxon>Actinomycetes</taxon>
        <taxon>Streptosporangiales</taxon>
        <taxon>Streptosporangiaceae</taxon>
        <taxon>Nonomuraea</taxon>
    </lineage>
</organism>